<evidence type="ECO:0000313" key="3">
    <source>
        <dbReference type="Proteomes" id="UP000297245"/>
    </source>
</evidence>
<protein>
    <submittedName>
        <fullName evidence="2">Uncharacterized protein</fullName>
    </submittedName>
</protein>
<accession>A0A4S8LRH5</accession>
<organism evidence="2 3">
    <name type="scientific">Dendrothele bispora (strain CBS 962.96)</name>
    <dbReference type="NCBI Taxonomy" id="1314807"/>
    <lineage>
        <taxon>Eukaryota</taxon>
        <taxon>Fungi</taxon>
        <taxon>Dikarya</taxon>
        <taxon>Basidiomycota</taxon>
        <taxon>Agaricomycotina</taxon>
        <taxon>Agaricomycetes</taxon>
        <taxon>Agaricomycetidae</taxon>
        <taxon>Agaricales</taxon>
        <taxon>Agaricales incertae sedis</taxon>
        <taxon>Dendrothele</taxon>
    </lineage>
</organism>
<feature type="region of interest" description="Disordered" evidence="1">
    <location>
        <begin position="116"/>
        <end position="135"/>
    </location>
</feature>
<feature type="compositionally biased region" description="Polar residues" evidence="1">
    <location>
        <begin position="43"/>
        <end position="52"/>
    </location>
</feature>
<evidence type="ECO:0000313" key="2">
    <source>
        <dbReference type="EMBL" id="THU91583.1"/>
    </source>
</evidence>
<proteinExistence type="predicted"/>
<dbReference type="AlphaFoldDB" id="A0A4S8LRH5"/>
<gene>
    <name evidence="2" type="ORF">K435DRAFT_801117</name>
</gene>
<feature type="region of interest" description="Disordered" evidence="1">
    <location>
        <begin position="35"/>
        <end position="54"/>
    </location>
</feature>
<dbReference type="EMBL" id="ML179302">
    <property type="protein sequence ID" value="THU91583.1"/>
    <property type="molecule type" value="Genomic_DNA"/>
</dbReference>
<reference evidence="2 3" key="1">
    <citation type="journal article" date="2019" name="Nat. Ecol. Evol.">
        <title>Megaphylogeny resolves global patterns of mushroom evolution.</title>
        <authorList>
            <person name="Varga T."/>
            <person name="Krizsan K."/>
            <person name="Foldi C."/>
            <person name="Dima B."/>
            <person name="Sanchez-Garcia M."/>
            <person name="Sanchez-Ramirez S."/>
            <person name="Szollosi G.J."/>
            <person name="Szarkandi J.G."/>
            <person name="Papp V."/>
            <person name="Albert L."/>
            <person name="Andreopoulos W."/>
            <person name="Angelini C."/>
            <person name="Antonin V."/>
            <person name="Barry K.W."/>
            <person name="Bougher N.L."/>
            <person name="Buchanan P."/>
            <person name="Buyck B."/>
            <person name="Bense V."/>
            <person name="Catcheside P."/>
            <person name="Chovatia M."/>
            <person name="Cooper J."/>
            <person name="Damon W."/>
            <person name="Desjardin D."/>
            <person name="Finy P."/>
            <person name="Geml J."/>
            <person name="Haridas S."/>
            <person name="Hughes K."/>
            <person name="Justo A."/>
            <person name="Karasinski D."/>
            <person name="Kautmanova I."/>
            <person name="Kiss B."/>
            <person name="Kocsube S."/>
            <person name="Kotiranta H."/>
            <person name="LaButti K.M."/>
            <person name="Lechner B.E."/>
            <person name="Liimatainen K."/>
            <person name="Lipzen A."/>
            <person name="Lukacs Z."/>
            <person name="Mihaltcheva S."/>
            <person name="Morgado L.N."/>
            <person name="Niskanen T."/>
            <person name="Noordeloos M.E."/>
            <person name="Ohm R.A."/>
            <person name="Ortiz-Santana B."/>
            <person name="Ovrebo C."/>
            <person name="Racz N."/>
            <person name="Riley R."/>
            <person name="Savchenko A."/>
            <person name="Shiryaev A."/>
            <person name="Soop K."/>
            <person name="Spirin V."/>
            <person name="Szebenyi C."/>
            <person name="Tomsovsky M."/>
            <person name="Tulloss R.E."/>
            <person name="Uehling J."/>
            <person name="Grigoriev I.V."/>
            <person name="Vagvolgyi C."/>
            <person name="Papp T."/>
            <person name="Martin F.M."/>
            <person name="Miettinen O."/>
            <person name="Hibbett D.S."/>
            <person name="Nagy L.G."/>
        </authorList>
    </citation>
    <scope>NUCLEOTIDE SEQUENCE [LARGE SCALE GENOMIC DNA]</scope>
    <source>
        <strain evidence="2 3">CBS 962.96</strain>
    </source>
</reference>
<name>A0A4S8LRH5_DENBC</name>
<evidence type="ECO:0000256" key="1">
    <source>
        <dbReference type="SAM" id="MobiDB-lite"/>
    </source>
</evidence>
<keyword evidence="3" id="KW-1185">Reference proteome</keyword>
<dbReference type="Proteomes" id="UP000297245">
    <property type="component" value="Unassembled WGS sequence"/>
</dbReference>
<sequence>MSIHLHVDKQKHKEHVCTNILEEDDNSCAYGFASKSSSDDVDNQSSTRTTGTIPFPPALTESLGNVKEVLKYDKETYEVILHELWWAALKGKGAVDAIMGRVKLVNWVRKTISSPSLPPAQAPNASALSIPHPSVPKRKKSFTGISITSSKSSVANEDVELPFSLEDDKKRYYYFKMDGLDSVLVAKARFLRTVGGIVVSREEGMQSKKEKASLMVPSECKMMMILCDAGEVKNRRVD</sequence>